<dbReference type="Proteomes" id="UP000586976">
    <property type="component" value="Unassembled WGS sequence"/>
</dbReference>
<dbReference type="RefSeq" id="WP_181867372.1">
    <property type="nucleotide sequence ID" value="NZ_JACEQY010000049.1"/>
</dbReference>
<accession>A0A7W2HJA2</accession>
<evidence type="ECO:0000256" key="1">
    <source>
        <dbReference type="SAM" id="Phobius"/>
    </source>
</evidence>
<evidence type="ECO:0000313" key="3">
    <source>
        <dbReference type="Proteomes" id="UP000586976"/>
    </source>
</evidence>
<feature type="transmembrane region" description="Helical" evidence="1">
    <location>
        <begin position="37"/>
        <end position="61"/>
    </location>
</feature>
<protein>
    <submittedName>
        <fullName evidence="2">Uncharacterized protein</fullName>
    </submittedName>
</protein>
<comment type="caution">
    <text evidence="2">The sequence shown here is derived from an EMBL/GenBank/DDBJ whole genome shotgun (WGS) entry which is preliminary data.</text>
</comment>
<keyword evidence="3" id="KW-1185">Reference proteome</keyword>
<dbReference type="EMBL" id="JACEQY010000049">
    <property type="protein sequence ID" value="MBA4865935.1"/>
    <property type="molecule type" value="Genomic_DNA"/>
</dbReference>
<sequence>MNSVFGNLGIVGLAVALTVLLLVGIKGGGKVKPLGWWPCLVLGMLAGSSYAAAGGIFRIVPDLVGSLLGAAQGIIPGVTMPAVALTLAIVILFKKLSTQQVAVLGIIFWYAASGAGGVWGTVSQSIANLGQQVS</sequence>
<evidence type="ECO:0000313" key="2">
    <source>
        <dbReference type="EMBL" id="MBA4865935.1"/>
    </source>
</evidence>
<reference evidence="2 3" key="1">
    <citation type="submission" date="2020-07" db="EMBL/GenBank/DDBJ databases">
        <title>Streptomyces isolated from Indian soil.</title>
        <authorList>
            <person name="Mandal S."/>
            <person name="Maiti P.K."/>
        </authorList>
    </citation>
    <scope>NUCLEOTIDE SEQUENCE [LARGE SCALE GENOMIC DNA]</scope>
    <source>
        <strain evidence="2 3">PSKA54</strain>
    </source>
</reference>
<feature type="transmembrane region" description="Helical" evidence="1">
    <location>
        <begin position="100"/>
        <end position="119"/>
    </location>
</feature>
<name>A0A7W2HJA2_9ACTN</name>
<feature type="transmembrane region" description="Helical" evidence="1">
    <location>
        <begin position="73"/>
        <end position="93"/>
    </location>
</feature>
<feature type="transmembrane region" description="Helical" evidence="1">
    <location>
        <begin position="6"/>
        <end position="25"/>
    </location>
</feature>
<proteinExistence type="predicted"/>
<gene>
    <name evidence="2" type="ORF">H1V43_32240</name>
</gene>
<dbReference type="AlphaFoldDB" id="A0A7W2HJA2"/>
<organism evidence="2 3">
    <name type="scientific">Streptomyces himalayensis subsp. aureolus</name>
    <dbReference type="NCBI Taxonomy" id="2758039"/>
    <lineage>
        <taxon>Bacteria</taxon>
        <taxon>Bacillati</taxon>
        <taxon>Actinomycetota</taxon>
        <taxon>Actinomycetes</taxon>
        <taxon>Kitasatosporales</taxon>
        <taxon>Streptomycetaceae</taxon>
        <taxon>Streptomyces</taxon>
        <taxon>Streptomyces himalayensis</taxon>
    </lineage>
</organism>
<keyword evidence="1" id="KW-0812">Transmembrane</keyword>
<keyword evidence="1" id="KW-0472">Membrane</keyword>
<keyword evidence="1" id="KW-1133">Transmembrane helix</keyword>